<dbReference type="InterPro" id="IPR029063">
    <property type="entry name" value="SAM-dependent_MTases_sf"/>
</dbReference>
<dbReference type="AlphaFoldDB" id="A0A0G1NM38"/>
<evidence type="ECO:0000256" key="2">
    <source>
        <dbReference type="ARBA" id="ARBA00022679"/>
    </source>
</evidence>
<dbReference type="InterPro" id="IPR013216">
    <property type="entry name" value="Methyltransf_11"/>
</dbReference>
<dbReference type="SUPFAM" id="SSF53335">
    <property type="entry name" value="S-adenosyl-L-methionine-dependent methyltransferases"/>
    <property type="match status" value="1"/>
</dbReference>
<keyword evidence="1 6" id="KW-0489">Methyltransferase</keyword>
<dbReference type="InterPro" id="IPR026170">
    <property type="entry name" value="FAM173A/B"/>
</dbReference>
<dbReference type="PANTHER" id="PTHR13610">
    <property type="entry name" value="METHYLTRANSFERASE DOMAIN-CONTAINING PROTEIN"/>
    <property type="match status" value="1"/>
</dbReference>
<keyword evidence="4" id="KW-0472">Membrane</keyword>
<sequence length="184" mass="20535">MGTPVLLSIFALTFLFIVVIILISSFLIGKIYMAPYLPTRTKDLERINRIASLKPGDTFYDLGCGDGRVCRYIGAKNLKAKVVGVEIVHPLYLWNKLMSLIQPLPNVKIVRGNALKIDLSDADVVYLYALTSSFNGAYKSKLLKDLKPGARIISYVFSLSSWTGKMSKDCPRKGDMPIHIYEVT</sequence>
<dbReference type="GO" id="GO:0016279">
    <property type="term" value="F:protein-lysine N-methyltransferase activity"/>
    <property type="evidence" value="ECO:0007669"/>
    <property type="project" value="InterPro"/>
</dbReference>
<comment type="caution">
    <text evidence="6">The sequence shown here is derived from an EMBL/GenBank/DDBJ whole genome shotgun (WGS) entry which is preliminary data.</text>
</comment>
<proteinExistence type="predicted"/>
<protein>
    <submittedName>
        <fullName evidence="6">Putative rRNA methylase family protein</fullName>
    </submittedName>
</protein>
<dbReference type="CDD" id="cd02440">
    <property type="entry name" value="AdoMet_MTases"/>
    <property type="match status" value="1"/>
</dbReference>
<dbReference type="Proteomes" id="UP000034107">
    <property type="component" value="Unassembled WGS sequence"/>
</dbReference>
<dbReference type="PANTHER" id="PTHR13610:SF11">
    <property type="entry name" value="METHYLTRANSFERASE DOMAIN-CONTAINING PROTEIN"/>
    <property type="match status" value="1"/>
</dbReference>
<dbReference type="Pfam" id="PF08241">
    <property type="entry name" value="Methyltransf_11"/>
    <property type="match status" value="1"/>
</dbReference>
<dbReference type="GO" id="GO:0032259">
    <property type="term" value="P:methylation"/>
    <property type="evidence" value="ECO:0007669"/>
    <property type="project" value="UniProtKB-KW"/>
</dbReference>
<keyword evidence="4" id="KW-1133">Transmembrane helix</keyword>
<organism evidence="6 7">
    <name type="scientific">Candidatus Nomurabacteria bacterium GW2011_GWA1_46_11</name>
    <dbReference type="NCBI Taxonomy" id="1618732"/>
    <lineage>
        <taxon>Bacteria</taxon>
        <taxon>Candidatus Nomuraibacteriota</taxon>
    </lineage>
</organism>
<dbReference type="EMBL" id="LCLS01000017">
    <property type="protein sequence ID" value="KKU21427.1"/>
    <property type="molecule type" value="Genomic_DNA"/>
</dbReference>
<feature type="domain" description="Methyltransferase type 11" evidence="5">
    <location>
        <begin position="61"/>
        <end position="142"/>
    </location>
</feature>
<keyword evidence="2" id="KW-0808">Transferase</keyword>
<keyword evidence="3" id="KW-0949">S-adenosyl-L-methionine</keyword>
<reference evidence="6 7" key="1">
    <citation type="journal article" date="2015" name="Nature">
        <title>rRNA introns, odd ribosomes, and small enigmatic genomes across a large radiation of phyla.</title>
        <authorList>
            <person name="Brown C.T."/>
            <person name="Hug L.A."/>
            <person name="Thomas B.C."/>
            <person name="Sharon I."/>
            <person name="Castelle C.J."/>
            <person name="Singh A."/>
            <person name="Wilkins M.J."/>
            <person name="Williams K.H."/>
            <person name="Banfield J.F."/>
        </authorList>
    </citation>
    <scope>NUCLEOTIDE SEQUENCE [LARGE SCALE GENOMIC DNA]</scope>
</reference>
<evidence type="ECO:0000259" key="5">
    <source>
        <dbReference type="Pfam" id="PF08241"/>
    </source>
</evidence>
<keyword evidence="4" id="KW-0812">Transmembrane</keyword>
<evidence type="ECO:0000256" key="4">
    <source>
        <dbReference type="SAM" id="Phobius"/>
    </source>
</evidence>
<evidence type="ECO:0000313" key="7">
    <source>
        <dbReference type="Proteomes" id="UP000034107"/>
    </source>
</evidence>
<evidence type="ECO:0000256" key="3">
    <source>
        <dbReference type="ARBA" id="ARBA00022691"/>
    </source>
</evidence>
<accession>A0A0G1NM38</accession>
<feature type="transmembrane region" description="Helical" evidence="4">
    <location>
        <begin position="6"/>
        <end position="28"/>
    </location>
</feature>
<evidence type="ECO:0000313" key="6">
    <source>
        <dbReference type="EMBL" id="KKU21427.1"/>
    </source>
</evidence>
<dbReference type="Gene3D" id="3.40.50.150">
    <property type="entry name" value="Vaccinia Virus protein VP39"/>
    <property type="match status" value="1"/>
</dbReference>
<gene>
    <name evidence="6" type="ORF">UX31_C0017G0011</name>
</gene>
<name>A0A0G1NM38_9BACT</name>
<evidence type="ECO:0000256" key="1">
    <source>
        <dbReference type="ARBA" id="ARBA00022603"/>
    </source>
</evidence>